<reference evidence="5" key="2">
    <citation type="submission" date="2019-06" db="EMBL/GenBank/DDBJ databases">
        <title>Co-occurence of chitin degradation, pigmentation and bioactivity in marine Pseudoalteromonas.</title>
        <authorList>
            <person name="Sonnenschein E.C."/>
            <person name="Bech P.K."/>
        </authorList>
    </citation>
    <scope>NUCLEOTIDE SEQUENCE [LARGE SCALE GENOMIC DNA]</scope>
    <source>
        <strain evidence="5">S3790</strain>
    </source>
</reference>
<dbReference type="Gene3D" id="3.40.1580.20">
    <property type="entry name" value="Syd protein"/>
    <property type="match status" value="1"/>
</dbReference>
<dbReference type="EMBL" id="PNBX01000003">
    <property type="protein sequence ID" value="TMO70458.1"/>
    <property type="molecule type" value="Genomic_DNA"/>
</dbReference>
<evidence type="ECO:0000256" key="3">
    <source>
        <dbReference type="ARBA" id="ARBA00023136"/>
    </source>
</evidence>
<dbReference type="InterPro" id="IPR038228">
    <property type="entry name" value="Syd_sf"/>
</dbReference>
<sequence length="192" mass="21898">MMAIITDHRIVGSKVIKQILRQVHKSHAQAYQSKHGTLPCIYYDKEWPSVCEVGEPMADGQIQWQAQPFEQADNLDALAHALECQLPEQLNLFYSQFFAGNIVAQFDGHQIELLQPWNHEDYERLQQNITGHVLMKRKLKQADTVFIGLTEQDDLLITVKLSSGEVCLEYVGKEPHHVLASSIEELLEGLSY</sequence>
<dbReference type="OrthoDB" id="5599437at2"/>
<dbReference type="InterPro" id="IPR009948">
    <property type="entry name" value="Syd"/>
</dbReference>
<name>A0A5S3VDT5_9GAMM</name>
<evidence type="ECO:0000313" key="4">
    <source>
        <dbReference type="EMBL" id="TMO70458.1"/>
    </source>
</evidence>
<dbReference type="Pfam" id="PF07348">
    <property type="entry name" value="Syd"/>
    <property type="match status" value="1"/>
</dbReference>
<comment type="caution">
    <text evidence="4">The sequence shown here is derived from an EMBL/GenBank/DDBJ whole genome shotgun (WGS) entry which is preliminary data.</text>
</comment>
<dbReference type="GO" id="GO:0009898">
    <property type="term" value="C:cytoplasmic side of plasma membrane"/>
    <property type="evidence" value="ECO:0007669"/>
    <property type="project" value="InterPro"/>
</dbReference>
<gene>
    <name evidence="4" type="ORF">CWC19_01185</name>
</gene>
<evidence type="ECO:0000256" key="2">
    <source>
        <dbReference type="ARBA" id="ARBA00022519"/>
    </source>
</evidence>
<keyword evidence="1" id="KW-1003">Cell membrane</keyword>
<proteinExistence type="predicted"/>
<dbReference type="RefSeq" id="WP_138589608.1">
    <property type="nucleotide sequence ID" value="NZ_PNBX01000003.1"/>
</dbReference>
<keyword evidence="3" id="KW-0472">Membrane</keyword>
<dbReference type="Proteomes" id="UP000307217">
    <property type="component" value="Unassembled WGS sequence"/>
</dbReference>
<accession>A0A5S3VDT5</accession>
<dbReference type="NCBIfam" id="NF003439">
    <property type="entry name" value="PRK04968.1"/>
    <property type="match status" value="1"/>
</dbReference>
<dbReference type="CDD" id="cd16323">
    <property type="entry name" value="Syd"/>
    <property type="match status" value="1"/>
</dbReference>
<reference evidence="4 5" key="1">
    <citation type="submission" date="2018-01" db="EMBL/GenBank/DDBJ databases">
        <authorList>
            <person name="Paulsen S."/>
            <person name="Gram L.K."/>
        </authorList>
    </citation>
    <scope>NUCLEOTIDE SEQUENCE [LARGE SCALE GENOMIC DNA]</scope>
    <source>
        <strain evidence="4 5">S3790</strain>
    </source>
</reference>
<dbReference type="AlphaFoldDB" id="A0A5S3VDT5"/>
<evidence type="ECO:0000256" key="1">
    <source>
        <dbReference type="ARBA" id="ARBA00022475"/>
    </source>
</evidence>
<evidence type="ECO:0000313" key="5">
    <source>
        <dbReference type="Proteomes" id="UP000307217"/>
    </source>
</evidence>
<protein>
    <submittedName>
        <fullName evidence="4">SecY-interacting protein</fullName>
    </submittedName>
</protein>
<organism evidence="4 5">
    <name type="scientific">Pseudoalteromonas aurantia</name>
    <dbReference type="NCBI Taxonomy" id="43654"/>
    <lineage>
        <taxon>Bacteria</taxon>
        <taxon>Pseudomonadati</taxon>
        <taxon>Pseudomonadota</taxon>
        <taxon>Gammaproteobacteria</taxon>
        <taxon>Alteromonadales</taxon>
        <taxon>Pseudoalteromonadaceae</taxon>
        <taxon>Pseudoalteromonas</taxon>
    </lineage>
</organism>
<keyword evidence="2" id="KW-0997">Cell inner membrane</keyword>